<dbReference type="OrthoDB" id="8678477at2"/>
<dbReference type="AlphaFoldDB" id="A0A149PKR0"/>
<dbReference type="EMBL" id="LRBG01000031">
    <property type="protein sequence ID" value="KXU85608.1"/>
    <property type="molecule type" value="Genomic_DNA"/>
</dbReference>
<proteinExistence type="inferred from homology"/>
<name>A0A149PKR0_9BURK</name>
<dbReference type="Pfam" id="PF03401">
    <property type="entry name" value="TctC"/>
    <property type="match status" value="1"/>
</dbReference>
<evidence type="ECO:0000256" key="1">
    <source>
        <dbReference type="ARBA" id="ARBA00006987"/>
    </source>
</evidence>
<sequence length="306" mass="32237">MNWAPVAQAAYPDAPIRLIIAFPGGSSEAQGRILAQALGKYLGQPVIVQAQPGAGGNIAAAYVAKSRGDGYTILLGSNTFFETNPLMYRDIGYDLKDLKPVSTLSEQTYVLAVRPSLPIHSVQELIVYAQKNPGKLTNATAGSGSPVALAGMEFSARAGVRFLDVPYKGGGEDTMAVLSGFADLEFSGVTDVAAHVDAGKLRALAVTSKARAKRLPDVPTVAESGVAGYEFTTWNAVFVPTSTPAPIVERLHAAIVSALNEPEVQSRFEQIGFVPVSSTGEAAARRIATESAEWRSLFKQTGVTPN</sequence>
<comment type="caution">
    <text evidence="2">The sequence shown here is derived from an EMBL/GenBank/DDBJ whole genome shotgun (WGS) entry which is preliminary data.</text>
</comment>
<dbReference type="PANTHER" id="PTHR42928">
    <property type="entry name" value="TRICARBOXYLATE-BINDING PROTEIN"/>
    <property type="match status" value="1"/>
</dbReference>
<reference evidence="2 3" key="1">
    <citation type="journal article" date="2015" name="Int. J. Syst. Evol. Microbiol.">
        <title>Burkholderia monticola sp. nov., isolated from mountain soil.</title>
        <authorList>
            <person name="Baek I."/>
            <person name="Seo B."/>
            <person name="Lee I."/>
            <person name="Yi H."/>
            <person name="Chun J."/>
        </authorList>
    </citation>
    <scope>NUCLEOTIDE SEQUENCE [LARGE SCALE GENOMIC DNA]</scope>
    <source>
        <strain evidence="2 3">JC2948</strain>
    </source>
</reference>
<dbReference type="CDD" id="cd07012">
    <property type="entry name" value="PBP2_Bug_TTT"/>
    <property type="match status" value="1"/>
</dbReference>
<comment type="similarity">
    <text evidence="1">Belongs to the UPF0065 (bug) family.</text>
</comment>
<dbReference type="PIRSF" id="PIRSF017082">
    <property type="entry name" value="YflP"/>
    <property type="match status" value="1"/>
</dbReference>
<dbReference type="InterPro" id="IPR005064">
    <property type="entry name" value="BUG"/>
</dbReference>
<dbReference type="SUPFAM" id="SSF53850">
    <property type="entry name" value="Periplasmic binding protein-like II"/>
    <property type="match status" value="1"/>
</dbReference>
<organism evidence="2 3">
    <name type="scientific">Paraburkholderia monticola</name>
    <dbReference type="NCBI Taxonomy" id="1399968"/>
    <lineage>
        <taxon>Bacteria</taxon>
        <taxon>Pseudomonadati</taxon>
        <taxon>Pseudomonadota</taxon>
        <taxon>Betaproteobacteria</taxon>
        <taxon>Burkholderiales</taxon>
        <taxon>Burkholderiaceae</taxon>
        <taxon>Paraburkholderia</taxon>
    </lineage>
</organism>
<dbReference type="InterPro" id="IPR042100">
    <property type="entry name" value="Bug_dom1"/>
</dbReference>
<dbReference type="STRING" id="1399968.CI15_20440"/>
<evidence type="ECO:0000313" key="3">
    <source>
        <dbReference type="Proteomes" id="UP000075613"/>
    </source>
</evidence>
<protein>
    <submittedName>
        <fullName evidence="2">C4-dicarboxylate ABC transporter substrate-binding protein</fullName>
    </submittedName>
</protein>
<evidence type="ECO:0000313" key="2">
    <source>
        <dbReference type="EMBL" id="KXU85608.1"/>
    </source>
</evidence>
<dbReference type="Gene3D" id="3.40.190.150">
    <property type="entry name" value="Bordetella uptake gene, domain 1"/>
    <property type="match status" value="1"/>
</dbReference>
<gene>
    <name evidence="2" type="ORF">CI15_20440</name>
</gene>
<dbReference type="Proteomes" id="UP000075613">
    <property type="component" value="Unassembled WGS sequence"/>
</dbReference>
<keyword evidence="3" id="KW-1185">Reference proteome</keyword>
<dbReference type="PANTHER" id="PTHR42928:SF5">
    <property type="entry name" value="BLR1237 PROTEIN"/>
    <property type="match status" value="1"/>
</dbReference>
<dbReference type="Gene3D" id="3.40.190.10">
    <property type="entry name" value="Periplasmic binding protein-like II"/>
    <property type="match status" value="1"/>
</dbReference>
<accession>A0A149PKR0</accession>